<reference evidence="1 2" key="1">
    <citation type="journal article" date="2021" name="Elife">
        <title>Chloroplast acquisition without the gene transfer in kleptoplastic sea slugs, Plakobranchus ocellatus.</title>
        <authorList>
            <person name="Maeda T."/>
            <person name="Takahashi S."/>
            <person name="Yoshida T."/>
            <person name="Shimamura S."/>
            <person name="Takaki Y."/>
            <person name="Nagai Y."/>
            <person name="Toyoda A."/>
            <person name="Suzuki Y."/>
            <person name="Arimoto A."/>
            <person name="Ishii H."/>
            <person name="Satoh N."/>
            <person name="Nishiyama T."/>
            <person name="Hasebe M."/>
            <person name="Maruyama T."/>
            <person name="Minagawa J."/>
            <person name="Obokata J."/>
            <person name="Shigenobu S."/>
        </authorList>
    </citation>
    <scope>NUCLEOTIDE SEQUENCE [LARGE SCALE GENOMIC DNA]</scope>
</reference>
<dbReference type="InterPro" id="IPR011010">
    <property type="entry name" value="DNA_brk_join_enz"/>
</dbReference>
<accession>A0AAV4I5I1</accession>
<protein>
    <submittedName>
        <fullName evidence="1">Tyrosine recombinase XerC</fullName>
    </submittedName>
</protein>
<name>A0AAV4I5I1_9GAST</name>
<dbReference type="Proteomes" id="UP000762676">
    <property type="component" value="Unassembled WGS sequence"/>
</dbReference>
<comment type="caution">
    <text evidence="1">The sequence shown here is derived from an EMBL/GenBank/DDBJ whole genome shotgun (WGS) entry which is preliminary data.</text>
</comment>
<dbReference type="GO" id="GO:0003677">
    <property type="term" value="F:DNA binding"/>
    <property type="evidence" value="ECO:0007669"/>
    <property type="project" value="InterPro"/>
</dbReference>
<keyword evidence="2" id="KW-1185">Reference proteome</keyword>
<evidence type="ECO:0000313" key="2">
    <source>
        <dbReference type="Proteomes" id="UP000762676"/>
    </source>
</evidence>
<dbReference type="EMBL" id="BMAT01013040">
    <property type="protein sequence ID" value="GFS04732.1"/>
    <property type="molecule type" value="Genomic_DNA"/>
</dbReference>
<sequence>MKYRSPLGIGELTKTSSIGRHEPEITLASFQNKSVCVVEYLQAYFKVIENFRGSSPYLLLSFVDQHIGITTSTLSRWVREVMSQCGIDMNRFRPHSTRSAA</sequence>
<evidence type="ECO:0000313" key="1">
    <source>
        <dbReference type="EMBL" id="GFS04732.1"/>
    </source>
</evidence>
<proteinExistence type="predicted"/>
<dbReference type="AlphaFoldDB" id="A0AAV4I5I1"/>
<dbReference type="SUPFAM" id="SSF56349">
    <property type="entry name" value="DNA breaking-rejoining enzymes"/>
    <property type="match status" value="1"/>
</dbReference>
<gene>
    <name evidence="1" type="ORF">ElyMa_006503200</name>
</gene>
<dbReference type="PANTHER" id="PTHR35617:SF3">
    <property type="entry name" value="CORE-BINDING (CB) DOMAIN-CONTAINING PROTEIN"/>
    <property type="match status" value="1"/>
</dbReference>
<organism evidence="1 2">
    <name type="scientific">Elysia marginata</name>
    <dbReference type="NCBI Taxonomy" id="1093978"/>
    <lineage>
        <taxon>Eukaryota</taxon>
        <taxon>Metazoa</taxon>
        <taxon>Spiralia</taxon>
        <taxon>Lophotrochozoa</taxon>
        <taxon>Mollusca</taxon>
        <taxon>Gastropoda</taxon>
        <taxon>Heterobranchia</taxon>
        <taxon>Euthyneura</taxon>
        <taxon>Panpulmonata</taxon>
        <taxon>Sacoglossa</taxon>
        <taxon>Placobranchoidea</taxon>
        <taxon>Plakobranchidae</taxon>
        <taxon>Elysia</taxon>
    </lineage>
</organism>
<dbReference type="PANTHER" id="PTHR35617">
    <property type="entry name" value="PHAGE_INTEGRASE DOMAIN-CONTAINING PROTEIN"/>
    <property type="match status" value="1"/>
</dbReference>